<dbReference type="AlphaFoldDB" id="E4WX95"/>
<evidence type="ECO:0000313" key="4">
    <source>
        <dbReference type="EMBL" id="CBY21987.1"/>
    </source>
</evidence>
<gene>
    <name evidence="4" type="ORF">GSOID_T00011525001</name>
</gene>
<dbReference type="PROSITE" id="PS50086">
    <property type="entry name" value="TBC_RABGAP"/>
    <property type="match status" value="1"/>
</dbReference>
<dbReference type="OrthoDB" id="17687at2759"/>
<evidence type="ECO:0000256" key="2">
    <source>
        <dbReference type="SAM" id="MobiDB-lite"/>
    </source>
</evidence>
<sequence length="1145" mass="129829">MWIKPELVSPSALWTTEQCNEWFYLEKRRGHGGDIGLPGALLKSMDSFMTNILPWRILYAVDELDSRYQIAAGWDEGEIRSRWEFLEKECVPMLAEMDDQEDRTTFVLAKINSLASRAEKERSSQEPKKLKEASIKFRQTFSYPDSERLVNFFMCTYSNRPGQIYLSVNHLSFYSYVFGSELKVVCRWIDVEKLELKSGLLSYVVKVRAKNDNFSFHFVSEEPFKTMQQLADIACRNLMDGDPQRTDLDSGRQIKAKTESLKSRLDKRQRTDKIRFFFRLPSAEILDGKTDCVLHVAFERNRAEAGGLFVFKNFICFKSSLPNSLTLVIPLRFVTHVEGMDSSNAVKSGISVSVSEPLINSAGEKAKQNFFFGSIPDRDDVLKIIRNFWKQIRTPMPSASSPVTVCSPLAEQYSTEPAGRKAADIDYRQVELENASRAAANDVKMKLWELHFQEFGRGVAMYRTSKLQELVIKGIPTCFRGELWLTFSGALHQLRASPGKYAEYVNSCNESNSFAADEIERDLHRALPEHPAFQEDKGISALRRVLNAYALRNPSIGYCQAMNIVTAVLLLYCNEEQAFWLLVAICERLLPDYYNKRVVGAIVDQGVFVGLVKQHLPKIHGRLAELSVVDTLTLPWFLTIFLSSMPFHAATMIVDAFFLDGAVVIFRVALAILRENEQKLLDCRDEGEIMLLLSAYLESVFSREAAPKSHQTAPKDVLNSRAGTGQEITQLIRHAYQHYSLISADSIEKLRMDQRLRVIRDLENNTMRSACRRVNTKLGYEEIESLYRLIREEAMSRRYHDEEIRDCLFDPEKPAESQFRVDPPLWMSLGKELLPFGKGLVGEEICGRIWKLLRKDSKGFVSFEDTCSTFGDLCRGTSSDRLRVIARCQKPPAVKQAKKDSYCLVSCDETGQAGSLTSSTEVVAKVVLKEDFFPEVDAPTRPMGNLLGGGAADLDPMKTSGSWAGVKHLESRPDSLEIVGPGGDAPTTLTNDLSNLEINNESYFNETPNSFNYDEFTAFNLLIYKLFGDVSSGTGQTERTELAHAISLMTELGEAKRKHQASGKAKSRTKSKDSAEINDKEVNQDSDEAEIIEHSDCAESNEWTLKYSQMEAILFQEDNIREFFERQTDIRIEAEKTLRAIIHQK</sequence>
<dbReference type="InterPro" id="IPR000195">
    <property type="entry name" value="Rab-GAP-TBC_dom"/>
</dbReference>
<dbReference type="Pfam" id="PF00566">
    <property type="entry name" value="RabGAP-TBC"/>
    <property type="match status" value="1"/>
</dbReference>
<dbReference type="Pfam" id="PF02893">
    <property type="entry name" value="GRAM"/>
    <property type="match status" value="2"/>
</dbReference>
<dbReference type="PANTHER" id="PTHR47666">
    <property type="entry name" value="PROTEIN VASCULAR ASSOCIATED DEATH 1, CHLOROPLASTIC"/>
    <property type="match status" value="1"/>
</dbReference>
<accession>E4WX95</accession>
<evidence type="ECO:0000256" key="1">
    <source>
        <dbReference type="ARBA" id="ARBA00022737"/>
    </source>
</evidence>
<dbReference type="Proteomes" id="UP000001307">
    <property type="component" value="Unassembled WGS sequence"/>
</dbReference>
<dbReference type="Gene3D" id="1.10.8.270">
    <property type="entry name" value="putative rabgap domain of human tbc1 domain family member 14 like domains"/>
    <property type="match status" value="1"/>
</dbReference>
<feature type="compositionally biased region" description="Basic residues" evidence="2">
    <location>
        <begin position="1056"/>
        <end position="1069"/>
    </location>
</feature>
<dbReference type="SMART" id="SM00568">
    <property type="entry name" value="GRAM"/>
    <property type="match status" value="2"/>
</dbReference>
<dbReference type="SUPFAM" id="SSF47923">
    <property type="entry name" value="Ypt/Rab-GAP domain of gyp1p"/>
    <property type="match status" value="2"/>
</dbReference>
<dbReference type="Gene3D" id="2.30.29.30">
    <property type="entry name" value="Pleckstrin-homology domain (PH domain)/Phosphotyrosine-binding domain (PTB)"/>
    <property type="match status" value="2"/>
</dbReference>
<proteinExistence type="predicted"/>
<dbReference type="PANTHER" id="PTHR47666:SF1">
    <property type="entry name" value="PROTEIN VASCULAR ASSOCIATED DEATH 1, CHLOROPLASTIC"/>
    <property type="match status" value="1"/>
</dbReference>
<dbReference type="Gene3D" id="1.10.238.10">
    <property type="entry name" value="EF-hand"/>
    <property type="match status" value="1"/>
</dbReference>
<dbReference type="Gene3D" id="1.10.472.80">
    <property type="entry name" value="Ypt/Rab-GAP domain of gyp1p, domain 3"/>
    <property type="match status" value="1"/>
</dbReference>
<dbReference type="InParanoid" id="E4WX95"/>
<dbReference type="InterPro" id="IPR035969">
    <property type="entry name" value="Rab-GAP_TBC_sf"/>
</dbReference>
<organism evidence="4">
    <name type="scientific">Oikopleura dioica</name>
    <name type="common">Tunicate</name>
    <dbReference type="NCBI Taxonomy" id="34765"/>
    <lineage>
        <taxon>Eukaryota</taxon>
        <taxon>Metazoa</taxon>
        <taxon>Chordata</taxon>
        <taxon>Tunicata</taxon>
        <taxon>Appendicularia</taxon>
        <taxon>Copelata</taxon>
        <taxon>Oikopleuridae</taxon>
        <taxon>Oikopleura</taxon>
    </lineage>
</organism>
<dbReference type="SMART" id="SM00164">
    <property type="entry name" value="TBC"/>
    <property type="match status" value="1"/>
</dbReference>
<name>E4WX95_OIKDI</name>
<feature type="compositionally biased region" description="Basic and acidic residues" evidence="2">
    <location>
        <begin position="1070"/>
        <end position="1083"/>
    </location>
</feature>
<keyword evidence="1" id="KW-0677">Repeat</keyword>
<dbReference type="InterPro" id="IPR004182">
    <property type="entry name" value="GRAM"/>
</dbReference>
<dbReference type="InterPro" id="IPR011993">
    <property type="entry name" value="PH-like_dom_sf"/>
</dbReference>
<dbReference type="EMBL" id="FN653018">
    <property type="protein sequence ID" value="CBY21987.1"/>
    <property type="molecule type" value="Genomic_DNA"/>
</dbReference>
<protein>
    <recommendedName>
        <fullName evidence="3">Rab-GAP TBC domain-containing protein</fullName>
    </recommendedName>
</protein>
<keyword evidence="5" id="KW-1185">Reference proteome</keyword>
<feature type="domain" description="Rab-GAP TBC" evidence="3">
    <location>
        <begin position="474"/>
        <end position="661"/>
    </location>
</feature>
<evidence type="ECO:0000313" key="5">
    <source>
        <dbReference type="Proteomes" id="UP000001307"/>
    </source>
</evidence>
<dbReference type="FunFam" id="1.10.8.270:FF:000002">
    <property type="entry name" value="TBC1 domain family member 9B"/>
    <property type="match status" value="1"/>
</dbReference>
<feature type="region of interest" description="Disordered" evidence="2">
    <location>
        <begin position="1054"/>
        <end position="1086"/>
    </location>
</feature>
<dbReference type="Gene3D" id="1.10.10.750">
    <property type="entry name" value="Ypt/Rab-GAP domain of gyp1p, domain 1"/>
    <property type="match status" value="1"/>
</dbReference>
<evidence type="ECO:0000259" key="3">
    <source>
        <dbReference type="PROSITE" id="PS50086"/>
    </source>
</evidence>
<reference evidence="4" key="1">
    <citation type="journal article" date="2010" name="Science">
        <title>Plasticity of animal genome architecture unmasked by rapid evolution of a pelagic tunicate.</title>
        <authorList>
            <person name="Denoeud F."/>
            <person name="Henriet S."/>
            <person name="Mungpakdee S."/>
            <person name="Aury J.M."/>
            <person name="Da Silva C."/>
            <person name="Brinkmann H."/>
            <person name="Mikhaleva J."/>
            <person name="Olsen L.C."/>
            <person name="Jubin C."/>
            <person name="Canestro C."/>
            <person name="Bouquet J.M."/>
            <person name="Danks G."/>
            <person name="Poulain J."/>
            <person name="Campsteijn C."/>
            <person name="Adamski M."/>
            <person name="Cross I."/>
            <person name="Yadetie F."/>
            <person name="Muffato M."/>
            <person name="Louis A."/>
            <person name="Butcher S."/>
            <person name="Tsagkogeorga G."/>
            <person name="Konrad A."/>
            <person name="Singh S."/>
            <person name="Jensen M.F."/>
            <person name="Cong E.H."/>
            <person name="Eikeseth-Otteraa H."/>
            <person name="Noel B."/>
            <person name="Anthouard V."/>
            <person name="Porcel B.M."/>
            <person name="Kachouri-Lafond R."/>
            <person name="Nishino A."/>
            <person name="Ugolini M."/>
            <person name="Chourrout P."/>
            <person name="Nishida H."/>
            <person name="Aasland R."/>
            <person name="Huzurbazar S."/>
            <person name="Westhof E."/>
            <person name="Delsuc F."/>
            <person name="Lehrach H."/>
            <person name="Reinhardt R."/>
            <person name="Weissenbach J."/>
            <person name="Roy S.W."/>
            <person name="Artiguenave F."/>
            <person name="Postlethwait J.H."/>
            <person name="Manak J.R."/>
            <person name="Thompson E.M."/>
            <person name="Jaillon O."/>
            <person name="Du Pasquier L."/>
            <person name="Boudinot P."/>
            <person name="Liberles D.A."/>
            <person name="Volff J.N."/>
            <person name="Philippe H."/>
            <person name="Lenhard B."/>
            <person name="Roest Crollius H."/>
            <person name="Wincker P."/>
            <person name="Chourrout D."/>
        </authorList>
    </citation>
    <scope>NUCLEOTIDE SEQUENCE [LARGE SCALE GENOMIC DNA]</scope>
</reference>